<feature type="compositionally biased region" description="Basic and acidic residues" evidence="1">
    <location>
        <begin position="1"/>
        <end position="13"/>
    </location>
</feature>
<dbReference type="Proteomes" id="UP001151529">
    <property type="component" value="Chromosome 13"/>
</dbReference>
<sequence>MKWEPREGGKETDAEGNNKGPQNKDPKHAGQTIGQNKNPKELPQCRLKAKGVDTGKLPQCVESSMDSMSRTSDSKGDNNEVARSSSSGRLLLINNGSINSSPKAKRRKGKKRREEASEENKHIPWSIMGDFNAVLRPSDRSGGASAWQWQHGDFPECITRSSLKQV</sequence>
<proteinExistence type="predicted"/>
<gene>
    <name evidence="2" type="ORF">OIU85_004621</name>
</gene>
<protein>
    <recommendedName>
        <fullName evidence="4">Endonuclease/exonuclease/phosphatase domain-containing protein</fullName>
    </recommendedName>
</protein>
<reference evidence="2" key="2">
    <citation type="journal article" date="2023" name="Int. J. Mol. Sci.">
        <title>De Novo Assembly and Annotation of 11 Diverse Shrub Willow (Salix) Genomes Reveals Novel Gene Organization in Sex-Linked Regions.</title>
        <authorList>
            <person name="Hyden B."/>
            <person name="Feng K."/>
            <person name="Yates T.B."/>
            <person name="Jawdy S."/>
            <person name="Cereghino C."/>
            <person name="Smart L.B."/>
            <person name="Muchero W."/>
        </authorList>
    </citation>
    <scope>NUCLEOTIDE SEQUENCE [LARGE SCALE GENOMIC DNA]</scope>
    <source>
        <tissue evidence="2">Shoot tip</tissue>
    </source>
</reference>
<evidence type="ECO:0000313" key="2">
    <source>
        <dbReference type="EMBL" id="KAJ6693853.1"/>
    </source>
</evidence>
<feature type="compositionally biased region" description="Basic and acidic residues" evidence="1">
    <location>
        <begin position="112"/>
        <end position="122"/>
    </location>
</feature>
<evidence type="ECO:0008006" key="4">
    <source>
        <dbReference type="Google" id="ProtNLM"/>
    </source>
</evidence>
<evidence type="ECO:0000313" key="3">
    <source>
        <dbReference type="Proteomes" id="UP001151529"/>
    </source>
</evidence>
<name>A0A9Q0PT41_SALVM</name>
<evidence type="ECO:0000256" key="1">
    <source>
        <dbReference type="SAM" id="MobiDB-lite"/>
    </source>
</evidence>
<keyword evidence="3" id="KW-1185">Reference proteome</keyword>
<reference evidence="2" key="1">
    <citation type="submission" date="2022-11" db="EMBL/GenBank/DDBJ databases">
        <authorList>
            <person name="Hyden B.L."/>
            <person name="Feng K."/>
            <person name="Yates T."/>
            <person name="Jawdy S."/>
            <person name="Smart L.B."/>
            <person name="Muchero W."/>
        </authorList>
    </citation>
    <scope>NUCLEOTIDE SEQUENCE</scope>
    <source>
        <tissue evidence="2">Shoot tip</tissue>
    </source>
</reference>
<feature type="compositionally biased region" description="Polar residues" evidence="1">
    <location>
        <begin position="81"/>
        <end position="102"/>
    </location>
</feature>
<dbReference type="OrthoDB" id="10579480at2759"/>
<feature type="region of interest" description="Disordered" evidence="1">
    <location>
        <begin position="1"/>
        <end position="122"/>
    </location>
</feature>
<dbReference type="EMBL" id="JAPFFL010000011">
    <property type="protein sequence ID" value="KAJ6693853.1"/>
    <property type="molecule type" value="Genomic_DNA"/>
</dbReference>
<dbReference type="AlphaFoldDB" id="A0A9Q0PT41"/>
<comment type="caution">
    <text evidence="2">The sequence shown here is derived from an EMBL/GenBank/DDBJ whole genome shotgun (WGS) entry which is preliminary data.</text>
</comment>
<accession>A0A9Q0PT41</accession>
<organism evidence="2 3">
    <name type="scientific">Salix viminalis</name>
    <name type="common">Common osier</name>
    <name type="synonym">Basket willow</name>
    <dbReference type="NCBI Taxonomy" id="40686"/>
    <lineage>
        <taxon>Eukaryota</taxon>
        <taxon>Viridiplantae</taxon>
        <taxon>Streptophyta</taxon>
        <taxon>Embryophyta</taxon>
        <taxon>Tracheophyta</taxon>
        <taxon>Spermatophyta</taxon>
        <taxon>Magnoliopsida</taxon>
        <taxon>eudicotyledons</taxon>
        <taxon>Gunneridae</taxon>
        <taxon>Pentapetalae</taxon>
        <taxon>rosids</taxon>
        <taxon>fabids</taxon>
        <taxon>Malpighiales</taxon>
        <taxon>Salicaceae</taxon>
        <taxon>Saliceae</taxon>
        <taxon>Salix</taxon>
    </lineage>
</organism>